<sequence>MFDDISKRKDDQLMSHNSFENESMPNANQYSQTSNNTIEPLPQVDTFSQSLTGERKNSLSFNFFSTPSILTTSSTPLLAETQENNYQTNHRHNAPLINSKEPQILFQLPIEQRERRLSNQSEPFQQHVHYILPQLSEDDDQHRQSHDEKENASQLTEN</sequence>
<protein>
    <submittedName>
        <fullName evidence="2">Uncharacterized protein</fullName>
    </submittedName>
</protein>
<dbReference type="AlphaFoldDB" id="A0A0B1P5X2"/>
<organism evidence="2 3">
    <name type="scientific">Uncinula necator</name>
    <name type="common">Grape powdery mildew</name>
    <dbReference type="NCBI Taxonomy" id="52586"/>
    <lineage>
        <taxon>Eukaryota</taxon>
        <taxon>Fungi</taxon>
        <taxon>Dikarya</taxon>
        <taxon>Ascomycota</taxon>
        <taxon>Pezizomycotina</taxon>
        <taxon>Leotiomycetes</taxon>
        <taxon>Erysiphales</taxon>
        <taxon>Erysiphaceae</taxon>
        <taxon>Erysiphe</taxon>
    </lineage>
</organism>
<feature type="compositionally biased region" description="Polar residues" evidence="1">
    <location>
        <begin position="14"/>
        <end position="38"/>
    </location>
</feature>
<dbReference type="EMBL" id="JNVN01002204">
    <property type="protein sequence ID" value="KHJ32286.1"/>
    <property type="molecule type" value="Genomic_DNA"/>
</dbReference>
<evidence type="ECO:0000256" key="1">
    <source>
        <dbReference type="SAM" id="MobiDB-lite"/>
    </source>
</evidence>
<feature type="compositionally biased region" description="Basic and acidic residues" evidence="1">
    <location>
        <begin position="1"/>
        <end position="13"/>
    </location>
</feature>
<feature type="region of interest" description="Disordered" evidence="1">
    <location>
        <begin position="135"/>
        <end position="158"/>
    </location>
</feature>
<evidence type="ECO:0000313" key="3">
    <source>
        <dbReference type="Proteomes" id="UP000030854"/>
    </source>
</evidence>
<gene>
    <name evidence="2" type="ORF">EV44_g6053</name>
</gene>
<proteinExistence type="predicted"/>
<dbReference type="HOGENOM" id="CLU_1670681_0_0_1"/>
<reference evidence="2 3" key="1">
    <citation type="journal article" date="2014" name="BMC Genomics">
        <title>Adaptive genomic structural variation in the grape powdery mildew pathogen, Erysiphe necator.</title>
        <authorList>
            <person name="Jones L."/>
            <person name="Riaz S."/>
            <person name="Morales-Cruz A."/>
            <person name="Amrine K.C."/>
            <person name="McGuire B."/>
            <person name="Gubler W.D."/>
            <person name="Walker M.A."/>
            <person name="Cantu D."/>
        </authorList>
    </citation>
    <scope>NUCLEOTIDE SEQUENCE [LARGE SCALE GENOMIC DNA]</scope>
    <source>
        <strain evidence="3">c</strain>
    </source>
</reference>
<feature type="compositionally biased region" description="Basic and acidic residues" evidence="1">
    <location>
        <begin position="140"/>
        <end position="151"/>
    </location>
</feature>
<name>A0A0B1P5X2_UNCNE</name>
<comment type="caution">
    <text evidence="2">The sequence shown here is derived from an EMBL/GenBank/DDBJ whole genome shotgun (WGS) entry which is preliminary data.</text>
</comment>
<keyword evidence="3" id="KW-1185">Reference proteome</keyword>
<feature type="region of interest" description="Disordered" evidence="1">
    <location>
        <begin position="1"/>
        <end position="41"/>
    </location>
</feature>
<dbReference type="Proteomes" id="UP000030854">
    <property type="component" value="Unassembled WGS sequence"/>
</dbReference>
<evidence type="ECO:0000313" key="2">
    <source>
        <dbReference type="EMBL" id="KHJ32286.1"/>
    </source>
</evidence>
<accession>A0A0B1P5X2</accession>